<dbReference type="GO" id="GO:0016990">
    <property type="term" value="F:arginine deiminase activity"/>
    <property type="evidence" value="ECO:0007669"/>
    <property type="project" value="UniProtKB-EC"/>
</dbReference>
<dbReference type="EC" id="3.5.3.6" evidence="2"/>
<name>A0A7V8JW67_9BURK</name>
<dbReference type="Gene3D" id="3.75.10.10">
    <property type="entry name" value="L-arginine/glycine Amidinotransferase, Chain A"/>
    <property type="match status" value="1"/>
</dbReference>
<comment type="caution">
    <text evidence="4">The sequence shown here is derived from an EMBL/GenBank/DDBJ whole genome shotgun (WGS) entry which is preliminary data.</text>
</comment>
<accession>A0A7V8JW67</accession>
<comment type="pathway">
    <text evidence="1">Amino-acid degradation; L-arginine degradation via ADI pathway; carbamoyl phosphate from L-arginine: step 1/2.</text>
</comment>
<gene>
    <name evidence="4" type="ORF">GAK35_00334</name>
</gene>
<organism evidence="4 5">
    <name type="scientific">Herbaspirillum frisingense</name>
    <dbReference type="NCBI Taxonomy" id="92645"/>
    <lineage>
        <taxon>Bacteria</taxon>
        <taxon>Pseudomonadati</taxon>
        <taxon>Pseudomonadota</taxon>
        <taxon>Betaproteobacteria</taxon>
        <taxon>Burkholderiales</taxon>
        <taxon>Oxalobacteraceae</taxon>
        <taxon>Herbaspirillum</taxon>
    </lineage>
</organism>
<sequence length="293" mass="32533">MQQQRHNAFLMCPPEHYEVSYVINPWMEGNVAHADLSLAARQWRTLREGIARVAEVREMPSASGVPDMVFTANGGLVLADTVVLSHFRHAERQPEEPRFRAWFEAQGLRVLTMPDDVPFEGAGDALLDRESELLWMGYGHRTGVRAAPLIAGWLDIEVQSLQLVDPRFYHLDTCFCPLEGGYLMVYLPAFDAASQKAITSRVAPHRLIAVGEEDALHFACNTVNAGRHVFLNHASATLRAQLEGKGFEVHVTPLSEFMKAGGAAKCLTLKMTEPRRRAANAPLHGIDGKRRSA</sequence>
<evidence type="ECO:0000313" key="4">
    <source>
        <dbReference type="EMBL" id="KAF1048309.1"/>
    </source>
</evidence>
<dbReference type="PANTHER" id="PTHR47271">
    <property type="entry name" value="ARGININE DEIMINASE"/>
    <property type="match status" value="1"/>
</dbReference>
<evidence type="ECO:0000256" key="1">
    <source>
        <dbReference type="ARBA" id="ARBA00005213"/>
    </source>
</evidence>
<protein>
    <recommendedName>
        <fullName evidence="2">arginine deiminase</fullName>
        <ecNumber evidence="2">3.5.3.6</ecNumber>
    </recommendedName>
</protein>
<dbReference type="Proteomes" id="UP000462435">
    <property type="component" value="Unassembled WGS sequence"/>
</dbReference>
<comment type="catalytic activity">
    <reaction evidence="3">
        <text>L-arginine + H2O = L-citrulline + NH4(+)</text>
        <dbReference type="Rhea" id="RHEA:19597"/>
        <dbReference type="ChEBI" id="CHEBI:15377"/>
        <dbReference type="ChEBI" id="CHEBI:28938"/>
        <dbReference type="ChEBI" id="CHEBI:32682"/>
        <dbReference type="ChEBI" id="CHEBI:57743"/>
        <dbReference type="EC" id="3.5.3.6"/>
    </reaction>
</comment>
<evidence type="ECO:0000256" key="3">
    <source>
        <dbReference type="ARBA" id="ARBA00049429"/>
    </source>
</evidence>
<evidence type="ECO:0000256" key="2">
    <source>
        <dbReference type="ARBA" id="ARBA00012171"/>
    </source>
</evidence>
<dbReference type="GO" id="GO:0019546">
    <property type="term" value="P:L-arginine deiminase pathway"/>
    <property type="evidence" value="ECO:0007669"/>
    <property type="project" value="TreeGrafter"/>
</dbReference>
<dbReference type="Pfam" id="PF19420">
    <property type="entry name" value="DDAH_eukar"/>
    <property type="match status" value="1"/>
</dbReference>
<dbReference type="EMBL" id="WNDX01000005">
    <property type="protein sequence ID" value="KAF1048309.1"/>
    <property type="molecule type" value="Genomic_DNA"/>
</dbReference>
<reference evidence="5" key="1">
    <citation type="journal article" date="2020" name="MBio">
        <title>Horizontal gene transfer to a defensive symbiont with a reduced genome amongst a multipartite beetle microbiome.</title>
        <authorList>
            <person name="Waterworth S.C."/>
            <person name="Florez L.V."/>
            <person name="Rees E.R."/>
            <person name="Hertweck C."/>
            <person name="Kaltenpoth M."/>
            <person name="Kwan J.C."/>
        </authorList>
    </citation>
    <scope>NUCLEOTIDE SEQUENCE [LARGE SCALE GENOMIC DNA]</scope>
</reference>
<dbReference type="PANTHER" id="PTHR47271:SF2">
    <property type="entry name" value="ARGININE DEIMINASE"/>
    <property type="match status" value="1"/>
</dbReference>
<dbReference type="AlphaFoldDB" id="A0A7V8JW67"/>
<proteinExistence type="predicted"/>
<evidence type="ECO:0000313" key="5">
    <source>
        <dbReference type="Proteomes" id="UP000462435"/>
    </source>
</evidence>
<dbReference type="SUPFAM" id="SSF55909">
    <property type="entry name" value="Pentein"/>
    <property type="match status" value="1"/>
</dbReference>